<name>A0A8C2IL14_CYPCA</name>
<dbReference type="PROSITE" id="PS50181">
    <property type="entry name" value="FBOX"/>
    <property type="match status" value="1"/>
</dbReference>
<dbReference type="PANTHER" id="PTHR46731">
    <property type="entry name" value="F-BOX ONLY PROTEIN 15"/>
    <property type="match status" value="1"/>
</dbReference>
<feature type="signal peptide" evidence="1">
    <location>
        <begin position="1"/>
        <end position="16"/>
    </location>
</feature>
<sequence>MLFRIILALMRLHCRALLDRFSVFVFNFLRKPRKAALQHPSVHRMTSKRREKTCENSLERMPLEIILRILSYLDTGSLFCISFVNKYFHELSNSNAMWYQFYIRECTKKKKAGQQDQMIHALGMVGVQERPRGYWRNTFFKEIAGLNLNKWRTKLRRIDPFSGMPRHTEEVIRSLCITWEITVTDGRGRQSTFEQSHASFSSTAVFVFWGTVSWPPFNQLTSLELRGVLRVPLNCPAPYRPGWKSVMSKVKLQREHSELLCVSDKIVKMLYVGQGITLGFWKDQWEIAFVMVNLHNHRLVDRSLHASISPCTADGVCALFDDVDPEYGLHGYTAYIELHNTVRVIMSGRFSQLFCRRDQISNGYLPLEVISENNISPNIHLVGDVSLPWRTEALHGTVKDCCMISLTVWDEAKQPFWWVSAPVVMTKASQDTVSYDLDGGSFSILYQDSEGRVEMRLKQMEYKEQYFVVNLVIYIAVAKVNKHFGRDY</sequence>
<dbReference type="PANTHER" id="PTHR46731:SF1">
    <property type="entry name" value="F-BOX ONLY PROTEIN 15"/>
    <property type="match status" value="1"/>
</dbReference>
<dbReference type="InterPro" id="IPR001810">
    <property type="entry name" value="F-box_dom"/>
</dbReference>
<evidence type="ECO:0000256" key="1">
    <source>
        <dbReference type="SAM" id="SignalP"/>
    </source>
</evidence>
<proteinExistence type="predicted"/>
<dbReference type="SUPFAM" id="SSF81383">
    <property type="entry name" value="F-box domain"/>
    <property type="match status" value="1"/>
</dbReference>
<dbReference type="GO" id="GO:0019005">
    <property type="term" value="C:SCF ubiquitin ligase complex"/>
    <property type="evidence" value="ECO:0007669"/>
    <property type="project" value="TreeGrafter"/>
</dbReference>
<dbReference type="SMART" id="SM00256">
    <property type="entry name" value="FBOX"/>
    <property type="match status" value="1"/>
</dbReference>
<dbReference type="CDD" id="cd22093">
    <property type="entry name" value="F-box_FBXO15"/>
    <property type="match status" value="1"/>
</dbReference>
<dbReference type="InterPro" id="IPR036047">
    <property type="entry name" value="F-box-like_dom_sf"/>
</dbReference>
<evidence type="ECO:0000259" key="2">
    <source>
        <dbReference type="PROSITE" id="PS50181"/>
    </source>
</evidence>
<evidence type="ECO:0000313" key="4">
    <source>
        <dbReference type="Proteomes" id="UP000694701"/>
    </source>
</evidence>
<gene>
    <name evidence="3" type="primary">LOC109058061</name>
</gene>
<dbReference type="AlphaFoldDB" id="A0A8C2IL14"/>
<organism evidence="3 4">
    <name type="scientific">Cyprinus carpio</name>
    <name type="common">Common carp</name>
    <dbReference type="NCBI Taxonomy" id="7962"/>
    <lineage>
        <taxon>Eukaryota</taxon>
        <taxon>Metazoa</taxon>
        <taxon>Chordata</taxon>
        <taxon>Craniata</taxon>
        <taxon>Vertebrata</taxon>
        <taxon>Euteleostomi</taxon>
        <taxon>Actinopterygii</taxon>
        <taxon>Neopterygii</taxon>
        <taxon>Teleostei</taxon>
        <taxon>Ostariophysi</taxon>
        <taxon>Cypriniformes</taxon>
        <taxon>Cyprinidae</taxon>
        <taxon>Cyprininae</taxon>
        <taxon>Cyprinus</taxon>
    </lineage>
</organism>
<keyword evidence="1" id="KW-0732">Signal</keyword>
<accession>A0A8C2IL14</accession>
<feature type="chain" id="PRO_5034940660" evidence="1">
    <location>
        <begin position="17"/>
        <end position="488"/>
    </location>
</feature>
<reference evidence="3" key="1">
    <citation type="submission" date="2025-08" db="UniProtKB">
        <authorList>
            <consortium name="Ensembl"/>
        </authorList>
    </citation>
    <scope>IDENTIFICATION</scope>
</reference>
<protein>
    <submittedName>
        <fullName evidence="3">F-box protein 15</fullName>
    </submittedName>
</protein>
<dbReference type="Proteomes" id="UP000694701">
    <property type="component" value="Unplaced"/>
</dbReference>
<dbReference type="Gene3D" id="1.20.1280.50">
    <property type="match status" value="1"/>
</dbReference>
<dbReference type="Ensembl" id="ENSCCRT00020089451.1">
    <property type="protein sequence ID" value="ENSCCRP00020081700.1"/>
    <property type="gene ID" value="ENSCCRG00020037773.1"/>
</dbReference>
<evidence type="ECO:0000313" key="3">
    <source>
        <dbReference type="Ensembl" id="ENSCCRP00020081700.1"/>
    </source>
</evidence>
<feature type="domain" description="F-box" evidence="2">
    <location>
        <begin position="55"/>
        <end position="101"/>
    </location>
</feature>
<dbReference type="Pfam" id="PF12937">
    <property type="entry name" value="F-box-like"/>
    <property type="match status" value="1"/>
</dbReference>